<dbReference type="PROSITE" id="PS51891">
    <property type="entry name" value="CENP_V_GFA"/>
    <property type="match status" value="1"/>
</dbReference>
<keyword evidence="6" id="KW-1185">Reference proteome</keyword>
<sequence length="141" mass="15822">MARGGIQVTKAETIRGSCRCGAVQWHLKRMPESATVCNCTACHRYGALWAYDFEGDGIQVLGPTRTYTQGRWVEFHFCSVCGCVAYWRGLKDSENGRRPMGVNLRMADLDSVAQIPIVRHNGLTATEDLPQDGRCVTDYWF</sequence>
<dbReference type="KEGG" id="dtl:H8F01_16520"/>
<dbReference type="GO" id="GO:0046872">
    <property type="term" value="F:metal ion binding"/>
    <property type="evidence" value="ECO:0007669"/>
    <property type="project" value="UniProtKB-KW"/>
</dbReference>
<organism evidence="5 6">
    <name type="scientific">Dyella telluris</name>
    <dbReference type="NCBI Taxonomy" id="2763498"/>
    <lineage>
        <taxon>Bacteria</taxon>
        <taxon>Pseudomonadati</taxon>
        <taxon>Pseudomonadota</taxon>
        <taxon>Gammaproteobacteria</taxon>
        <taxon>Lysobacterales</taxon>
        <taxon>Rhodanobacteraceae</taxon>
        <taxon>Dyella</taxon>
    </lineage>
</organism>
<dbReference type="InterPro" id="IPR052355">
    <property type="entry name" value="CENP-V-like"/>
</dbReference>
<dbReference type="EMBL" id="CP060412">
    <property type="protein sequence ID" value="QNK00680.1"/>
    <property type="molecule type" value="Genomic_DNA"/>
</dbReference>
<comment type="similarity">
    <text evidence="1">Belongs to the Gfa family.</text>
</comment>
<name>A0A7G8Q1M2_9GAMM</name>
<dbReference type="PANTHER" id="PTHR28620:SF1">
    <property type="entry name" value="CENP-V_GFA DOMAIN-CONTAINING PROTEIN"/>
    <property type="match status" value="1"/>
</dbReference>
<dbReference type="Pfam" id="PF04828">
    <property type="entry name" value="GFA"/>
    <property type="match status" value="1"/>
</dbReference>
<evidence type="ECO:0000313" key="5">
    <source>
        <dbReference type="EMBL" id="QNK00680.1"/>
    </source>
</evidence>
<accession>A0A7G8Q1M2</accession>
<dbReference type="Proteomes" id="UP000515873">
    <property type="component" value="Chromosome"/>
</dbReference>
<reference evidence="5 6" key="1">
    <citation type="submission" date="2020-08" db="EMBL/GenBank/DDBJ databases">
        <title>Dyella sp. G9 isolated from forest soil.</title>
        <authorList>
            <person name="Fu J."/>
            <person name="Qiu L."/>
        </authorList>
    </citation>
    <scope>NUCLEOTIDE SEQUENCE [LARGE SCALE GENOMIC DNA]</scope>
    <source>
        <strain evidence="5 6">G9</strain>
    </source>
</reference>
<evidence type="ECO:0000313" key="6">
    <source>
        <dbReference type="Proteomes" id="UP000515873"/>
    </source>
</evidence>
<dbReference type="InterPro" id="IPR011057">
    <property type="entry name" value="Mss4-like_sf"/>
</dbReference>
<dbReference type="InterPro" id="IPR006913">
    <property type="entry name" value="CENP-V/GFA"/>
</dbReference>
<evidence type="ECO:0000259" key="4">
    <source>
        <dbReference type="PROSITE" id="PS51891"/>
    </source>
</evidence>
<dbReference type="SUPFAM" id="SSF51316">
    <property type="entry name" value="Mss4-like"/>
    <property type="match status" value="1"/>
</dbReference>
<dbReference type="GO" id="GO:0016846">
    <property type="term" value="F:carbon-sulfur lyase activity"/>
    <property type="evidence" value="ECO:0007669"/>
    <property type="project" value="InterPro"/>
</dbReference>
<evidence type="ECO:0000256" key="1">
    <source>
        <dbReference type="ARBA" id="ARBA00005495"/>
    </source>
</evidence>
<protein>
    <submittedName>
        <fullName evidence="5">GFA family protein</fullName>
    </submittedName>
</protein>
<dbReference type="AlphaFoldDB" id="A0A7G8Q1M2"/>
<keyword evidence="2" id="KW-0479">Metal-binding</keyword>
<gene>
    <name evidence="5" type="ORF">H8F01_16520</name>
</gene>
<evidence type="ECO:0000256" key="3">
    <source>
        <dbReference type="ARBA" id="ARBA00022833"/>
    </source>
</evidence>
<proteinExistence type="inferred from homology"/>
<feature type="domain" description="CENP-V/GFA" evidence="4">
    <location>
        <begin position="14"/>
        <end position="132"/>
    </location>
</feature>
<keyword evidence="3" id="KW-0862">Zinc</keyword>
<dbReference type="PANTHER" id="PTHR28620">
    <property type="entry name" value="CENTROMERE PROTEIN V"/>
    <property type="match status" value="1"/>
</dbReference>
<evidence type="ECO:0000256" key="2">
    <source>
        <dbReference type="ARBA" id="ARBA00022723"/>
    </source>
</evidence>
<dbReference type="Gene3D" id="2.170.150.70">
    <property type="match status" value="1"/>
</dbReference>